<reference evidence="2" key="1">
    <citation type="submission" date="2022-03" db="EMBL/GenBank/DDBJ databases">
        <authorList>
            <person name="Lindestad O."/>
        </authorList>
    </citation>
    <scope>NUCLEOTIDE SEQUENCE</scope>
</reference>
<feature type="compositionally biased region" description="Basic and acidic residues" evidence="1">
    <location>
        <begin position="239"/>
        <end position="266"/>
    </location>
</feature>
<proteinExistence type="predicted"/>
<evidence type="ECO:0000313" key="2">
    <source>
        <dbReference type="EMBL" id="CAH2207993.1"/>
    </source>
</evidence>
<keyword evidence="3" id="KW-1185">Reference proteome</keyword>
<feature type="region of interest" description="Disordered" evidence="1">
    <location>
        <begin position="8"/>
        <end position="29"/>
    </location>
</feature>
<evidence type="ECO:0000313" key="3">
    <source>
        <dbReference type="Proteomes" id="UP000838756"/>
    </source>
</evidence>
<dbReference type="OrthoDB" id="7478156at2759"/>
<accession>A0A8S4QI69</accession>
<gene>
    <name evidence="2" type="primary">jg3512</name>
    <name evidence="2" type="ORF">PAEG_LOCUS610</name>
</gene>
<feature type="compositionally biased region" description="Polar residues" evidence="1">
    <location>
        <begin position="151"/>
        <end position="161"/>
    </location>
</feature>
<feature type="compositionally biased region" description="Polar residues" evidence="1">
    <location>
        <begin position="8"/>
        <end position="23"/>
    </location>
</feature>
<name>A0A8S4QI69_9NEOP</name>
<comment type="caution">
    <text evidence="2">The sequence shown here is derived from an EMBL/GenBank/DDBJ whole genome shotgun (WGS) entry which is preliminary data.</text>
</comment>
<dbReference type="AlphaFoldDB" id="A0A8S4QI69"/>
<evidence type="ECO:0000256" key="1">
    <source>
        <dbReference type="SAM" id="MobiDB-lite"/>
    </source>
</evidence>
<dbReference type="Proteomes" id="UP000838756">
    <property type="component" value="Unassembled WGS sequence"/>
</dbReference>
<organism evidence="2 3">
    <name type="scientific">Pararge aegeria aegeria</name>
    <dbReference type="NCBI Taxonomy" id="348720"/>
    <lineage>
        <taxon>Eukaryota</taxon>
        <taxon>Metazoa</taxon>
        <taxon>Ecdysozoa</taxon>
        <taxon>Arthropoda</taxon>
        <taxon>Hexapoda</taxon>
        <taxon>Insecta</taxon>
        <taxon>Pterygota</taxon>
        <taxon>Neoptera</taxon>
        <taxon>Endopterygota</taxon>
        <taxon>Lepidoptera</taxon>
        <taxon>Glossata</taxon>
        <taxon>Ditrysia</taxon>
        <taxon>Papilionoidea</taxon>
        <taxon>Nymphalidae</taxon>
        <taxon>Satyrinae</taxon>
        <taxon>Satyrini</taxon>
        <taxon>Parargina</taxon>
        <taxon>Pararge</taxon>
    </lineage>
</organism>
<dbReference type="EMBL" id="CAKXAJ010001885">
    <property type="protein sequence ID" value="CAH2207993.1"/>
    <property type="molecule type" value="Genomic_DNA"/>
</dbReference>
<feature type="region of interest" description="Disordered" evidence="1">
    <location>
        <begin position="151"/>
        <end position="175"/>
    </location>
</feature>
<feature type="compositionally biased region" description="Low complexity" evidence="1">
    <location>
        <begin position="208"/>
        <end position="224"/>
    </location>
</feature>
<feature type="non-terminal residue" evidence="2">
    <location>
        <position position="1"/>
    </location>
</feature>
<feature type="region of interest" description="Disordered" evidence="1">
    <location>
        <begin position="208"/>
        <end position="283"/>
    </location>
</feature>
<protein>
    <submittedName>
        <fullName evidence="2">Jg3512 protein</fullName>
    </submittedName>
</protein>
<sequence>QDIFSELYTNDSQYLSGESSEGQNLPPEPTHSFAEEFGRMVNEAANQPSASENACKLNFVTKTVEVPVTTASLIQPHINAINNVNIVKSEILNVNENKIVENEIIEFNETPVVSAISDSPVVVPKISMNVKQNNKISEQSQHLAVDNKYLPTNTQQTQNPSKPDVPQDESKKQSDIVSCNIVPQHMINIQAVVTSPTYMPVVASISLSTSSNDTSTTSTNASITPLPSSIEMPAPQPQRIREPRERVRSEDKEKIALKPKDQEQETPKSNGPTPVGEYYLITC</sequence>